<organism evidence="2 3">
    <name type="scientific">Thalassoglobus neptunius</name>
    <dbReference type="NCBI Taxonomy" id="1938619"/>
    <lineage>
        <taxon>Bacteria</taxon>
        <taxon>Pseudomonadati</taxon>
        <taxon>Planctomycetota</taxon>
        <taxon>Planctomycetia</taxon>
        <taxon>Planctomycetales</taxon>
        <taxon>Planctomycetaceae</taxon>
        <taxon>Thalassoglobus</taxon>
    </lineage>
</organism>
<dbReference type="Proteomes" id="UP000317243">
    <property type="component" value="Unassembled WGS sequence"/>
</dbReference>
<sequence>MTKKANQQSQSNSDHPLTDFTPTSQTIWMKQKEKVVQFDVRSLQPPPIERVGKETCGRLRLDADDAESAAMQYRKVKGLSEDWPVEVTAVDHRNKNKVVVDKFGKGVERP</sequence>
<evidence type="ECO:0000313" key="3">
    <source>
        <dbReference type="Proteomes" id="UP000317243"/>
    </source>
</evidence>
<gene>
    <name evidence="2" type="ORF">KOR42_22680</name>
</gene>
<comment type="caution">
    <text evidence="2">The sequence shown here is derived from an EMBL/GenBank/DDBJ whole genome shotgun (WGS) entry which is preliminary data.</text>
</comment>
<dbReference type="EMBL" id="SIHI01000001">
    <property type="protein sequence ID" value="TWT58881.1"/>
    <property type="molecule type" value="Genomic_DNA"/>
</dbReference>
<name>A0A5C5X927_9PLAN</name>
<evidence type="ECO:0000256" key="1">
    <source>
        <dbReference type="SAM" id="MobiDB-lite"/>
    </source>
</evidence>
<dbReference type="AlphaFoldDB" id="A0A5C5X927"/>
<protein>
    <submittedName>
        <fullName evidence="2">Uncharacterized protein</fullName>
    </submittedName>
</protein>
<proteinExistence type="predicted"/>
<dbReference type="RefSeq" id="WP_146509577.1">
    <property type="nucleotide sequence ID" value="NZ_SIHI01000001.1"/>
</dbReference>
<keyword evidence="3" id="KW-1185">Reference proteome</keyword>
<feature type="region of interest" description="Disordered" evidence="1">
    <location>
        <begin position="1"/>
        <end position="25"/>
    </location>
</feature>
<reference evidence="2 3" key="1">
    <citation type="submission" date="2019-02" db="EMBL/GenBank/DDBJ databases">
        <title>Deep-cultivation of Planctomycetes and their phenomic and genomic characterization uncovers novel biology.</title>
        <authorList>
            <person name="Wiegand S."/>
            <person name="Jogler M."/>
            <person name="Boedeker C."/>
            <person name="Pinto D."/>
            <person name="Vollmers J."/>
            <person name="Rivas-Marin E."/>
            <person name="Kohn T."/>
            <person name="Peeters S.H."/>
            <person name="Heuer A."/>
            <person name="Rast P."/>
            <person name="Oberbeckmann S."/>
            <person name="Bunk B."/>
            <person name="Jeske O."/>
            <person name="Meyerdierks A."/>
            <person name="Storesund J.E."/>
            <person name="Kallscheuer N."/>
            <person name="Luecker S."/>
            <person name="Lage O.M."/>
            <person name="Pohl T."/>
            <person name="Merkel B.J."/>
            <person name="Hornburger P."/>
            <person name="Mueller R.-W."/>
            <person name="Bruemmer F."/>
            <person name="Labrenz M."/>
            <person name="Spormann A.M."/>
            <person name="Op Den Camp H."/>
            <person name="Overmann J."/>
            <person name="Amann R."/>
            <person name="Jetten M.S.M."/>
            <person name="Mascher T."/>
            <person name="Medema M.H."/>
            <person name="Devos D.P."/>
            <person name="Kaster A.-K."/>
            <person name="Ovreas L."/>
            <person name="Rohde M."/>
            <person name="Galperin M.Y."/>
            <person name="Jogler C."/>
        </authorList>
    </citation>
    <scope>NUCLEOTIDE SEQUENCE [LARGE SCALE GENOMIC DNA]</scope>
    <source>
        <strain evidence="2 3">KOR42</strain>
    </source>
</reference>
<evidence type="ECO:0000313" key="2">
    <source>
        <dbReference type="EMBL" id="TWT58881.1"/>
    </source>
</evidence>
<accession>A0A5C5X927</accession>